<dbReference type="InterPro" id="IPR050333">
    <property type="entry name" value="SLRP"/>
</dbReference>
<evidence type="ECO:0000256" key="2">
    <source>
        <dbReference type="ARBA" id="ARBA00022737"/>
    </source>
</evidence>
<organism evidence="3 4">
    <name type="scientific">Pomacea canaliculata</name>
    <name type="common">Golden apple snail</name>
    <dbReference type="NCBI Taxonomy" id="400727"/>
    <lineage>
        <taxon>Eukaryota</taxon>
        <taxon>Metazoa</taxon>
        <taxon>Spiralia</taxon>
        <taxon>Lophotrochozoa</taxon>
        <taxon>Mollusca</taxon>
        <taxon>Gastropoda</taxon>
        <taxon>Caenogastropoda</taxon>
        <taxon>Architaenioglossa</taxon>
        <taxon>Ampullarioidea</taxon>
        <taxon>Ampullariidae</taxon>
        <taxon>Pomacea</taxon>
    </lineage>
</organism>
<dbReference type="Gene3D" id="3.80.10.10">
    <property type="entry name" value="Ribonuclease Inhibitor"/>
    <property type="match status" value="1"/>
</dbReference>
<dbReference type="InterPro" id="IPR001611">
    <property type="entry name" value="Leu-rich_rpt"/>
</dbReference>
<dbReference type="Proteomes" id="UP000245119">
    <property type="component" value="Linkage Group LG2"/>
</dbReference>
<evidence type="ECO:0000313" key="4">
    <source>
        <dbReference type="Proteomes" id="UP000245119"/>
    </source>
</evidence>
<evidence type="ECO:0000313" key="3">
    <source>
        <dbReference type="EMBL" id="PVD37298.1"/>
    </source>
</evidence>
<dbReference type="AlphaFoldDB" id="A0A2T7PV55"/>
<dbReference type="STRING" id="400727.A0A2T7PV55"/>
<dbReference type="Pfam" id="PF00560">
    <property type="entry name" value="LRR_1"/>
    <property type="match status" value="1"/>
</dbReference>
<name>A0A2T7PV55_POMCA</name>
<dbReference type="EMBL" id="PZQS01000002">
    <property type="protein sequence ID" value="PVD37298.1"/>
    <property type="molecule type" value="Genomic_DNA"/>
</dbReference>
<dbReference type="PANTHER" id="PTHR45712">
    <property type="entry name" value="AGAP008170-PA"/>
    <property type="match status" value="1"/>
</dbReference>
<accession>A0A2T7PV55</accession>
<sequence length="126" mass="13739">MHLCTCTDTVADCSRNHGTLLFVPKLPTAITFLNFSYNDVQAITNDNFFLNVTSITGLELSFNKLANINTQAFGLVSGLTALYLHGNKLQKFPDTCNGGVSIFPRLQVLELSQNNIQSPSGLDVLT</sequence>
<dbReference type="InterPro" id="IPR032675">
    <property type="entry name" value="LRR_dom_sf"/>
</dbReference>
<gene>
    <name evidence="3" type="ORF">C0Q70_04297</name>
</gene>
<keyword evidence="4" id="KW-1185">Reference proteome</keyword>
<reference evidence="3 4" key="1">
    <citation type="submission" date="2018-04" db="EMBL/GenBank/DDBJ databases">
        <title>The genome of golden apple snail Pomacea canaliculata provides insight into stress tolerance and invasive adaptation.</title>
        <authorList>
            <person name="Liu C."/>
            <person name="Liu B."/>
            <person name="Ren Y."/>
            <person name="Zhang Y."/>
            <person name="Wang H."/>
            <person name="Li S."/>
            <person name="Jiang F."/>
            <person name="Yin L."/>
            <person name="Zhang G."/>
            <person name="Qian W."/>
            <person name="Fan W."/>
        </authorList>
    </citation>
    <scope>NUCLEOTIDE SEQUENCE [LARGE SCALE GENOMIC DNA]</scope>
    <source>
        <strain evidence="3">SZHN2017</strain>
        <tissue evidence="3">Muscle</tissue>
    </source>
</reference>
<comment type="caution">
    <text evidence="3">The sequence shown here is derived from an EMBL/GenBank/DDBJ whole genome shotgun (WGS) entry which is preliminary data.</text>
</comment>
<dbReference type="PROSITE" id="PS51450">
    <property type="entry name" value="LRR"/>
    <property type="match status" value="1"/>
</dbReference>
<dbReference type="PANTHER" id="PTHR45712:SF22">
    <property type="entry name" value="INSULIN-LIKE GROWTH FACTOR-BINDING PROTEIN COMPLEX ACID LABILE SUBUNIT"/>
    <property type="match status" value="1"/>
</dbReference>
<dbReference type="SUPFAM" id="SSF52075">
    <property type="entry name" value="Outer arm dynein light chain 1"/>
    <property type="match status" value="1"/>
</dbReference>
<evidence type="ECO:0008006" key="5">
    <source>
        <dbReference type="Google" id="ProtNLM"/>
    </source>
</evidence>
<evidence type="ECO:0000256" key="1">
    <source>
        <dbReference type="ARBA" id="ARBA00022614"/>
    </source>
</evidence>
<keyword evidence="2" id="KW-0677">Repeat</keyword>
<proteinExistence type="predicted"/>
<protein>
    <recommendedName>
        <fullName evidence="5">LRRNT domain-containing protein</fullName>
    </recommendedName>
</protein>
<keyword evidence="1" id="KW-0433">Leucine-rich repeat</keyword>